<dbReference type="InterPro" id="IPR014001">
    <property type="entry name" value="Helicase_ATP-bd"/>
</dbReference>
<dbReference type="InterPro" id="IPR006935">
    <property type="entry name" value="Helicase/UvrB_N"/>
</dbReference>
<dbReference type="SUPFAM" id="SSF52540">
    <property type="entry name" value="P-loop containing nucleoside triphosphate hydrolases"/>
    <property type="match status" value="2"/>
</dbReference>
<dbReference type="Pfam" id="PF00271">
    <property type="entry name" value="Helicase_C"/>
    <property type="match status" value="1"/>
</dbReference>
<dbReference type="InterPro" id="IPR027417">
    <property type="entry name" value="P-loop_NTPase"/>
</dbReference>
<dbReference type="PROSITE" id="PS51192">
    <property type="entry name" value="HELICASE_ATP_BIND_1"/>
    <property type="match status" value="1"/>
</dbReference>
<organism evidence="6">
    <name type="scientific">viral metagenome</name>
    <dbReference type="NCBI Taxonomy" id="1070528"/>
    <lineage>
        <taxon>unclassified sequences</taxon>
        <taxon>metagenomes</taxon>
        <taxon>organismal metagenomes</taxon>
    </lineage>
</organism>
<feature type="domain" description="Helicase ATP-binding" evidence="5">
    <location>
        <begin position="106"/>
        <end position="255"/>
    </location>
</feature>
<protein>
    <recommendedName>
        <fullName evidence="5">Helicase ATP-binding domain-containing protein</fullName>
    </recommendedName>
</protein>
<accession>A0A6C0JGD5</accession>
<dbReference type="CDD" id="cd18785">
    <property type="entry name" value="SF2_C"/>
    <property type="match status" value="1"/>
</dbReference>
<evidence type="ECO:0000259" key="5">
    <source>
        <dbReference type="PROSITE" id="PS51192"/>
    </source>
</evidence>
<name>A0A6C0JGD5_9ZZZZ</name>
<dbReference type="InterPro" id="IPR001650">
    <property type="entry name" value="Helicase_C-like"/>
</dbReference>
<keyword evidence="4" id="KW-0067">ATP-binding</keyword>
<dbReference type="Gene3D" id="3.40.50.300">
    <property type="entry name" value="P-loop containing nucleotide triphosphate hydrolases"/>
    <property type="match status" value="2"/>
</dbReference>
<dbReference type="PANTHER" id="PTHR11274:SF0">
    <property type="entry name" value="GENERAL TRANSCRIPTION AND DNA REPAIR FACTOR IIH HELICASE SUBUNIT XPB"/>
    <property type="match status" value="1"/>
</dbReference>
<evidence type="ECO:0000256" key="3">
    <source>
        <dbReference type="ARBA" id="ARBA00022806"/>
    </source>
</evidence>
<dbReference type="GO" id="GO:0005524">
    <property type="term" value="F:ATP binding"/>
    <property type="evidence" value="ECO:0007669"/>
    <property type="project" value="UniProtKB-KW"/>
</dbReference>
<evidence type="ECO:0000256" key="4">
    <source>
        <dbReference type="ARBA" id="ARBA00022840"/>
    </source>
</evidence>
<evidence type="ECO:0000256" key="1">
    <source>
        <dbReference type="ARBA" id="ARBA00022741"/>
    </source>
</evidence>
<dbReference type="PANTHER" id="PTHR11274">
    <property type="entry name" value="RAD25/XP-B DNA REPAIR HELICASE"/>
    <property type="match status" value="1"/>
</dbReference>
<dbReference type="GO" id="GO:0003677">
    <property type="term" value="F:DNA binding"/>
    <property type="evidence" value="ECO:0007669"/>
    <property type="project" value="InterPro"/>
</dbReference>
<sequence length="529" mass="60563">MDSYIGSYGYTIHKKYISSEQVKKITSDLTVKPNIHNGMPSQSVTSFPVYRESSSKYYVPKFYGIEHFGSVQTRLKENSLANDLLFVGSLREYQNTIVDKYINIAHNGQDIGGGGLLEIDTGLGKTVIAINIIAKLKVKTLIVVHKEFLLNQWIERLNEFTPAAKIGRIQGKIMDTEGKDVVIAMLQSISMKDYNPDIFKQFGLMVIDEVHHMGAEVFSNALSKVVTKYTLGLSATMNRKDGLAKVFKMFLGPIIHTEKRELSMNQVNVRCLQYFTRDEEFNETSYDYRGKTQYSKMISKLCSYNHRSEYILRYICELLREDPKQQIMILAHNKCLLKYFYDSIVSRNIANQSVGYYVGGMKESDLKISEKKTIVIATYSMASEGLDIKTLTTLVLATPKTDVVQAVGRILRVKHANPLVIDVIDSHEIFKRQFSQRKRFYKSQEYGISFISSNLGSFDKKHWQTKMYKDVESKQRDKNTVNCERKTSATYNAPPELLKILNTPVNMYDDDDDALNSYLNTDEECHIEV</sequence>
<evidence type="ECO:0000256" key="2">
    <source>
        <dbReference type="ARBA" id="ARBA00022801"/>
    </source>
</evidence>
<dbReference type="InterPro" id="IPR050615">
    <property type="entry name" value="ATP-dep_DNA_Helicase"/>
</dbReference>
<dbReference type="EMBL" id="MN740361">
    <property type="protein sequence ID" value="QHU02714.1"/>
    <property type="molecule type" value="Genomic_DNA"/>
</dbReference>
<dbReference type="CDD" id="cd17926">
    <property type="entry name" value="DEXHc_RE"/>
    <property type="match status" value="1"/>
</dbReference>
<reference evidence="6" key="1">
    <citation type="journal article" date="2020" name="Nature">
        <title>Giant virus diversity and host interactions through global metagenomics.</title>
        <authorList>
            <person name="Schulz F."/>
            <person name="Roux S."/>
            <person name="Paez-Espino D."/>
            <person name="Jungbluth S."/>
            <person name="Walsh D.A."/>
            <person name="Denef V.J."/>
            <person name="McMahon K.D."/>
            <person name="Konstantinidis K.T."/>
            <person name="Eloe-Fadrosh E.A."/>
            <person name="Kyrpides N.C."/>
            <person name="Woyke T."/>
        </authorList>
    </citation>
    <scope>NUCLEOTIDE SEQUENCE</scope>
    <source>
        <strain evidence="6">GVMAG-M-3300025880-76</strain>
    </source>
</reference>
<keyword evidence="3" id="KW-0347">Helicase</keyword>
<proteinExistence type="predicted"/>
<dbReference type="Pfam" id="PF04851">
    <property type="entry name" value="ResIII"/>
    <property type="match status" value="1"/>
</dbReference>
<keyword evidence="2" id="KW-0378">Hydrolase</keyword>
<dbReference type="SMART" id="SM00487">
    <property type="entry name" value="DEXDc"/>
    <property type="match status" value="1"/>
</dbReference>
<dbReference type="GO" id="GO:0004386">
    <property type="term" value="F:helicase activity"/>
    <property type="evidence" value="ECO:0007669"/>
    <property type="project" value="UniProtKB-KW"/>
</dbReference>
<evidence type="ECO:0000313" key="6">
    <source>
        <dbReference type="EMBL" id="QHU02714.1"/>
    </source>
</evidence>
<keyword evidence="1" id="KW-0547">Nucleotide-binding</keyword>
<dbReference type="AlphaFoldDB" id="A0A6C0JGD5"/>
<dbReference type="GO" id="GO:0016787">
    <property type="term" value="F:hydrolase activity"/>
    <property type="evidence" value="ECO:0007669"/>
    <property type="project" value="UniProtKB-KW"/>
</dbReference>